<dbReference type="CDD" id="cd03358">
    <property type="entry name" value="LbH_WxcM_N_like"/>
    <property type="match status" value="1"/>
</dbReference>
<dbReference type="Proteomes" id="UP000824115">
    <property type="component" value="Unassembled WGS sequence"/>
</dbReference>
<evidence type="ECO:0000256" key="1">
    <source>
        <dbReference type="ARBA" id="ARBA00007274"/>
    </source>
</evidence>
<evidence type="ECO:0000313" key="2">
    <source>
        <dbReference type="EMBL" id="HIZ85313.1"/>
    </source>
</evidence>
<organism evidence="2 3">
    <name type="scientific">Candidatus Coprenecus stercoravium</name>
    <dbReference type="NCBI Taxonomy" id="2840735"/>
    <lineage>
        <taxon>Bacteria</taxon>
        <taxon>Pseudomonadati</taxon>
        <taxon>Bacteroidota</taxon>
        <taxon>Bacteroidia</taxon>
        <taxon>Bacteroidales</taxon>
        <taxon>Rikenellaceae</taxon>
        <taxon>Rikenellaceae incertae sedis</taxon>
        <taxon>Candidatus Coprenecus</taxon>
    </lineage>
</organism>
<reference evidence="2" key="2">
    <citation type="submission" date="2021-04" db="EMBL/GenBank/DDBJ databases">
        <authorList>
            <person name="Gilroy R."/>
        </authorList>
    </citation>
    <scope>NUCLEOTIDE SEQUENCE</scope>
    <source>
        <strain evidence="2">Gambia16-554</strain>
    </source>
</reference>
<dbReference type="InterPro" id="IPR050179">
    <property type="entry name" value="Trans_hexapeptide_repeat"/>
</dbReference>
<protein>
    <submittedName>
        <fullName evidence="2">N-acetyltransferase</fullName>
    </submittedName>
</protein>
<comment type="similarity">
    <text evidence="1">Belongs to the transferase hexapeptide repeat family.</text>
</comment>
<comment type="caution">
    <text evidence="2">The sequence shown here is derived from an EMBL/GenBank/DDBJ whole genome shotgun (WGS) entry which is preliminary data.</text>
</comment>
<name>A0A9D2GQ71_9BACT</name>
<dbReference type="SUPFAM" id="SSF51161">
    <property type="entry name" value="Trimeric LpxA-like enzymes"/>
    <property type="match status" value="1"/>
</dbReference>
<sequence length="191" mass="20350">MAEYFAHETAVVDDGCVIGAGTKIWHFTHIMAGCRIGKKCNIGQNVVISPDVVLGNNVKIQNNVSVYTGVTCDDDVFLGPSCVFTNVINPRSAVNRKSEYAKTHVGRGATIGANATIVCGHDIGEYAFIGAGAVVTKTVAPYALMVGNPARQTGWMSEFGCKLRFDADGFATCPQSGDKYQLKNGIVNKLK</sequence>
<accession>A0A9D2GQ71</accession>
<gene>
    <name evidence="2" type="ORF">IAC04_02345</name>
</gene>
<dbReference type="InterPro" id="IPR001451">
    <property type="entry name" value="Hexapep"/>
</dbReference>
<dbReference type="AlphaFoldDB" id="A0A9D2GQ71"/>
<dbReference type="Gene3D" id="2.20.70.110">
    <property type="match status" value="1"/>
</dbReference>
<dbReference type="PANTHER" id="PTHR43300">
    <property type="entry name" value="ACETYLTRANSFERASE"/>
    <property type="match status" value="1"/>
</dbReference>
<proteinExistence type="inferred from homology"/>
<dbReference type="Pfam" id="PF00132">
    <property type="entry name" value="Hexapep"/>
    <property type="match status" value="1"/>
</dbReference>
<evidence type="ECO:0000313" key="3">
    <source>
        <dbReference type="Proteomes" id="UP000824115"/>
    </source>
</evidence>
<reference evidence="2" key="1">
    <citation type="journal article" date="2021" name="PeerJ">
        <title>Extensive microbial diversity within the chicken gut microbiome revealed by metagenomics and culture.</title>
        <authorList>
            <person name="Gilroy R."/>
            <person name="Ravi A."/>
            <person name="Getino M."/>
            <person name="Pursley I."/>
            <person name="Horton D.L."/>
            <person name="Alikhan N.F."/>
            <person name="Baker D."/>
            <person name="Gharbi K."/>
            <person name="Hall N."/>
            <person name="Watson M."/>
            <person name="Adriaenssens E.M."/>
            <person name="Foster-Nyarko E."/>
            <person name="Jarju S."/>
            <person name="Secka A."/>
            <person name="Antonio M."/>
            <person name="Oren A."/>
            <person name="Chaudhuri R.R."/>
            <person name="La Ragione R."/>
            <person name="Hildebrand F."/>
            <person name="Pallen M.J."/>
        </authorList>
    </citation>
    <scope>NUCLEOTIDE SEQUENCE</scope>
    <source>
        <strain evidence="2">Gambia16-554</strain>
    </source>
</reference>
<dbReference type="PANTHER" id="PTHR43300:SF4">
    <property type="entry name" value="ACYL-[ACYL-CARRIER-PROTEIN]--UDP-N-ACETYLGLUCOSAMINE O-ACYLTRANSFERASE"/>
    <property type="match status" value="1"/>
</dbReference>
<dbReference type="EMBL" id="DXAW01000043">
    <property type="protein sequence ID" value="HIZ85313.1"/>
    <property type="molecule type" value="Genomic_DNA"/>
</dbReference>
<dbReference type="InterPro" id="IPR011004">
    <property type="entry name" value="Trimer_LpxA-like_sf"/>
</dbReference>
<dbReference type="Pfam" id="PF14602">
    <property type="entry name" value="Hexapep_2"/>
    <property type="match status" value="1"/>
</dbReference>
<dbReference type="Gene3D" id="2.160.10.10">
    <property type="entry name" value="Hexapeptide repeat proteins"/>
    <property type="match status" value="1"/>
</dbReference>